<evidence type="ECO:0000256" key="7">
    <source>
        <dbReference type="ARBA" id="ARBA00023310"/>
    </source>
</evidence>
<evidence type="ECO:0000256" key="4">
    <source>
        <dbReference type="ARBA" id="ARBA00023065"/>
    </source>
</evidence>
<keyword evidence="10" id="KW-1185">Reference proteome</keyword>
<dbReference type="OrthoDB" id="5242917at2"/>
<evidence type="ECO:0000256" key="6">
    <source>
        <dbReference type="ARBA" id="ARBA00023196"/>
    </source>
</evidence>
<reference evidence="9 10" key="1">
    <citation type="submission" date="2013-09" db="EMBL/GenBank/DDBJ databases">
        <title>Complete genome sequence of Corynebacterium doosanense CAU 212(T) (=DSM 45436(T)), isolated from activated sludge.</title>
        <authorList>
            <person name="Schaffert L."/>
            <person name="Albersmeier A."/>
            <person name="Kalinowski J."/>
            <person name="Ruckert C."/>
        </authorList>
    </citation>
    <scope>NUCLEOTIDE SEQUENCE [LARGE SCALE GENOMIC DNA]</scope>
    <source>
        <strain evidence="9 10">CAU 212</strain>
    </source>
</reference>
<dbReference type="InterPro" id="IPR020781">
    <property type="entry name" value="ATPase_OSCP/d_CS"/>
</dbReference>
<dbReference type="Proteomes" id="UP000029914">
    <property type="component" value="Chromosome"/>
</dbReference>
<evidence type="ECO:0000256" key="8">
    <source>
        <dbReference type="HAMAP-Rule" id="MF_01416"/>
    </source>
</evidence>
<keyword evidence="4 8" id="KW-0406">Ion transport</keyword>
<name>A0A097IFF3_9CORY</name>
<evidence type="ECO:0000313" key="10">
    <source>
        <dbReference type="Proteomes" id="UP000029914"/>
    </source>
</evidence>
<evidence type="ECO:0000256" key="2">
    <source>
        <dbReference type="ARBA" id="ARBA00022448"/>
    </source>
</evidence>
<keyword evidence="5 8" id="KW-0472">Membrane</keyword>
<dbReference type="eggNOG" id="COG0712">
    <property type="taxonomic scope" value="Bacteria"/>
</dbReference>
<evidence type="ECO:0000256" key="3">
    <source>
        <dbReference type="ARBA" id="ARBA00022781"/>
    </source>
</evidence>
<comment type="function">
    <text evidence="8">This protein is part of the stalk that links CF(0) to CF(1). It either transmits conformational changes from CF(0) to CF(1) or is implicated in proton conduction.</text>
</comment>
<comment type="subcellular location">
    <subcellularLocation>
        <location evidence="8">Cell membrane</location>
        <topology evidence="8">Peripheral membrane protein</topology>
    </subcellularLocation>
    <subcellularLocation>
        <location evidence="1">Membrane</location>
    </subcellularLocation>
</comment>
<evidence type="ECO:0000256" key="1">
    <source>
        <dbReference type="ARBA" id="ARBA00004370"/>
    </source>
</evidence>
<dbReference type="GO" id="GO:0016787">
    <property type="term" value="F:hydrolase activity"/>
    <property type="evidence" value="ECO:0007669"/>
    <property type="project" value="UniProtKB-KW"/>
</dbReference>
<dbReference type="AlphaFoldDB" id="A0A097IFF3"/>
<dbReference type="NCBIfam" id="TIGR01145">
    <property type="entry name" value="ATP_synt_delta"/>
    <property type="match status" value="1"/>
</dbReference>
<gene>
    <name evidence="8" type="primary">atpH</name>
    <name evidence="9" type="ORF">CDOO_05990</name>
</gene>
<dbReference type="Pfam" id="PF00213">
    <property type="entry name" value="OSCP"/>
    <property type="match status" value="1"/>
</dbReference>
<accession>A0A097IFF3</accession>
<dbReference type="RefSeq" id="WP_018022178.1">
    <property type="nucleotide sequence ID" value="NZ_AQUX01000006.1"/>
</dbReference>
<keyword evidence="9" id="KW-0378">Hydrolase</keyword>
<dbReference type="PROSITE" id="PS00389">
    <property type="entry name" value="ATPASE_DELTA"/>
    <property type="match status" value="1"/>
</dbReference>
<keyword evidence="6 8" id="KW-0139">CF(1)</keyword>
<dbReference type="EMBL" id="CP006764">
    <property type="protein sequence ID" value="AIT60854.1"/>
    <property type="molecule type" value="Genomic_DNA"/>
</dbReference>
<evidence type="ECO:0000313" key="9">
    <source>
        <dbReference type="EMBL" id="AIT60854.1"/>
    </source>
</evidence>
<sequence>MHAASREALTRVGDFLDRTIQADNSVTVAAQTGMELFEVVDILDNERSLRVAIADSSVDASQRAGIVDKLFGGKIAEPTLSVLKEAAATNWSTPRDLRNGLITLGRRALLRGAESQGQLVQVEEELFEVSRTLVREGKLTQLLSDRNAASSQRRGLLASVLYGKVTMFTEALALQAIGRPENNPIDDISGISSQAAQLRGRSVARVVTAAELNEDQQAKLAEKLGKIYGREMTVHTEVDPSLLGGAVIRVGDEVIDGSTRNKLDRMRAALA</sequence>
<keyword evidence="2 8" id="KW-0813">Transport</keyword>
<dbReference type="GO" id="GO:0005886">
    <property type="term" value="C:plasma membrane"/>
    <property type="evidence" value="ECO:0007669"/>
    <property type="project" value="UniProtKB-SubCell"/>
</dbReference>
<proteinExistence type="inferred from homology"/>
<organism evidence="9 10">
    <name type="scientific">Corynebacterium doosanense CAU 212 = DSM 45436</name>
    <dbReference type="NCBI Taxonomy" id="558173"/>
    <lineage>
        <taxon>Bacteria</taxon>
        <taxon>Bacillati</taxon>
        <taxon>Actinomycetota</taxon>
        <taxon>Actinomycetes</taxon>
        <taxon>Mycobacteriales</taxon>
        <taxon>Corynebacteriaceae</taxon>
        <taxon>Corynebacterium</taxon>
    </lineage>
</organism>
<dbReference type="PANTHER" id="PTHR11910">
    <property type="entry name" value="ATP SYNTHASE DELTA CHAIN"/>
    <property type="match status" value="1"/>
</dbReference>
<keyword evidence="8" id="KW-1003">Cell membrane</keyword>
<comment type="function">
    <text evidence="8">F(1)F(0) ATP synthase produces ATP from ADP in the presence of a proton or sodium gradient. F-type ATPases consist of two structural domains, F(1) containing the extramembraneous catalytic core and F(0) containing the membrane proton channel, linked together by a central stalk and a peripheral stalk. During catalysis, ATP synthesis in the catalytic domain of F(1) is coupled via a rotary mechanism of the central stalk subunits to proton translocation.</text>
</comment>
<dbReference type="GO" id="GO:0045259">
    <property type="term" value="C:proton-transporting ATP synthase complex"/>
    <property type="evidence" value="ECO:0007669"/>
    <property type="project" value="UniProtKB-KW"/>
</dbReference>
<dbReference type="GO" id="GO:0046933">
    <property type="term" value="F:proton-transporting ATP synthase activity, rotational mechanism"/>
    <property type="evidence" value="ECO:0007669"/>
    <property type="project" value="UniProtKB-UniRule"/>
</dbReference>
<dbReference type="HOGENOM" id="CLU_088880_0_0_11"/>
<dbReference type="InterPro" id="IPR000711">
    <property type="entry name" value="ATPase_OSCP/dsu"/>
</dbReference>
<protein>
    <recommendedName>
        <fullName evidence="8">ATP synthase subunit delta</fullName>
    </recommendedName>
    <alternativeName>
        <fullName evidence="8">ATP synthase F(1) sector subunit delta</fullName>
    </alternativeName>
    <alternativeName>
        <fullName evidence="8">F-type ATPase subunit delta</fullName>
        <shortName evidence="8">F-ATPase subunit delta</shortName>
    </alternativeName>
</protein>
<dbReference type="PRINTS" id="PR00125">
    <property type="entry name" value="ATPASEDELTA"/>
</dbReference>
<evidence type="ECO:0000256" key="5">
    <source>
        <dbReference type="ARBA" id="ARBA00023136"/>
    </source>
</evidence>
<dbReference type="NCBIfam" id="NF009967">
    <property type="entry name" value="PRK13430.1"/>
    <property type="match status" value="1"/>
</dbReference>
<dbReference type="HAMAP" id="MF_01416">
    <property type="entry name" value="ATP_synth_delta_bact"/>
    <property type="match status" value="1"/>
</dbReference>
<dbReference type="STRING" id="558173.CDOO_05990"/>
<keyword evidence="3 8" id="KW-0375">Hydrogen ion transport</keyword>
<comment type="similarity">
    <text evidence="8">Belongs to the ATPase delta chain family.</text>
</comment>
<dbReference type="KEGG" id="cdo:CDOO_05990"/>
<keyword evidence="7 8" id="KW-0066">ATP synthesis</keyword>